<keyword evidence="3" id="KW-1185">Reference proteome</keyword>
<dbReference type="SUPFAM" id="SSF55729">
    <property type="entry name" value="Acyl-CoA N-acyltransferases (Nat)"/>
    <property type="match status" value="1"/>
</dbReference>
<proteinExistence type="predicted"/>
<sequence length="301" mass="31121">MNGPEVLSGGAGPVELRRSPRPPDAAVRSLLARARRADAEMGFAAPAGAAAARTTTVEVFTRLRRGGVAASPEPGLAAVLVIAETRPSLGVADLVVAPEYRSMGVATAVAETLGAGLSGARGFGTDLGSVLACAYGTHPAALRLARRFGVAPTGERHRLVLPSRLDHAGSPLALASAAPGVTVRESEPDPSDAPSAWTALDRGPGEPTALVVTGPDGGVRGRVSVGMSQDGEHGPLGTIRELTASTRTHRDDLLRLSLTWLWRQGAQAITTAVEVTDLDALDLFRSAAFQHDRTDTLFTLP</sequence>
<evidence type="ECO:0000313" key="2">
    <source>
        <dbReference type="EMBL" id="ROO85893.1"/>
    </source>
</evidence>
<protein>
    <recommendedName>
        <fullName evidence="4">Acetyltransferase (GNAT) family protein</fullName>
    </recommendedName>
</protein>
<feature type="region of interest" description="Disordered" evidence="1">
    <location>
        <begin position="1"/>
        <end position="23"/>
    </location>
</feature>
<evidence type="ECO:0000313" key="3">
    <source>
        <dbReference type="Proteomes" id="UP000272400"/>
    </source>
</evidence>
<accession>A0A3N1CX72</accession>
<dbReference type="Gene3D" id="3.40.630.30">
    <property type="match status" value="1"/>
</dbReference>
<comment type="caution">
    <text evidence="2">The sequence shown here is derived from an EMBL/GenBank/DDBJ whole genome shotgun (WGS) entry which is preliminary data.</text>
</comment>
<name>A0A3N1CX72_9ACTN</name>
<evidence type="ECO:0000256" key="1">
    <source>
        <dbReference type="SAM" id="MobiDB-lite"/>
    </source>
</evidence>
<reference evidence="2 3" key="1">
    <citation type="submission" date="2018-11" db="EMBL/GenBank/DDBJ databases">
        <title>Sequencing the genomes of 1000 actinobacteria strains.</title>
        <authorList>
            <person name="Klenk H.-P."/>
        </authorList>
    </citation>
    <scope>NUCLEOTIDE SEQUENCE [LARGE SCALE GENOMIC DNA]</scope>
    <source>
        <strain evidence="2 3">DSM 44254</strain>
    </source>
</reference>
<evidence type="ECO:0008006" key="4">
    <source>
        <dbReference type="Google" id="ProtNLM"/>
    </source>
</evidence>
<dbReference type="AlphaFoldDB" id="A0A3N1CX72"/>
<gene>
    <name evidence="2" type="ORF">EDD29_3447</name>
</gene>
<dbReference type="OrthoDB" id="4775571at2"/>
<dbReference type="RefSeq" id="WP_123665346.1">
    <property type="nucleotide sequence ID" value="NZ_RJKE01000001.1"/>
</dbReference>
<dbReference type="InterPro" id="IPR016181">
    <property type="entry name" value="Acyl_CoA_acyltransferase"/>
</dbReference>
<dbReference type="Proteomes" id="UP000272400">
    <property type="component" value="Unassembled WGS sequence"/>
</dbReference>
<dbReference type="EMBL" id="RJKE01000001">
    <property type="protein sequence ID" value="ROO85893.1"/>
    <property type="molecule type" value="Genomic_DNA"/>
</dbReference>
<organism evidence="2 3">
    <name type="scientific">Actinocorallia herbida</name>
    <dbReference type="NCBI Taxonomy" id="58109"/>
    <lineage>
        <taxon>Bacteria</taxon>
        <taxon>Bacillati</taxon>
        <taxon>Actinomycetota</taxon>
        <taxon>Actinomycetes</taxon>
        <taxon>Streptosporangiales</taxon>
        <taxon>Thermomonosporaceae</taxon>
        <taxon>Actinocorallia</taxon>
    </lineage>
</organism>